<protein>
    <recommendedName>
        <fullName evidence="10">Hexosyltransferase</fullName>
        <ecNumber evidence="10">2.4.1.-</ecNumber>
    </recommendedName>
</protein>
<dbReference type="EC" id="2.4.1.-" evidence="10"/>
<dbReference type="Proteomes" id="UP000281553">
    <property type="component" value="Unassembled WGS sequence"/>
</dbReference>
<evidence type="ECO:0000256" key="8">
    <source>
        <dbReference type="ARBA" id="ARBA00023034"/>
    </source>
</evidence>
<name>A0A3P7LNQ9_DIBLA</name>
<dbReference type="AlphaFoldDB" id="A0A3P7LNQ9"/>
<evidence type="ECO:0000256" key="10">
    <source>
        <dbReference type="RuleBase" id="RU363063"/>
    </source>
</evidence>
<dbReference type="Pfam" id="PF01762">
    <property type="entry name" value="Galactosyl_T"/>
    <property type="match status" value="1"/>
</dbReference>
<evidence type="ECO:0000256" key="6">
    <source>
        <dbReference type="ARBA" id="ARBA00022968"/>
    </source>
</evidence>
<evidence type="ECO:0000256" key="1">
    <source>
        <dbReference type="ARBA" id="ARBA00004323"/>
    </source>
</evidence>
<dbReference type="GO" id="GO:0006493">
    <property type="term" value="P:protein O-linked glycosylation"/>
    <property type="evidence" value="ECO:0007669"/>
    <property type="project" value="TreeGrafter"/>
</dbReference>
<keyword evidence="6" id="KW-0735">Signal-anchor</keyword>
<proteinExistence type="inferred from homology"/>
<comment type="subcellular location">
    <subcellularLocation>
        <location evidence="1 10">Golgi apparatus membrane</location>
        <topology evidence="1 10">Single-pass type II membrane protein</topology>
    </subcellularLocation>
</comment>
<gene>
    <name evidence="11" type="ORF">DILT_LOCUS9118</name>
</gene>
<reference evidence="11 12" key="1">
    <citation type="submission" date="2018-11" db="EMBL/GenBank/DDBJ databases">
        <authorList>
            <consortium name="Pathogen Informatics"/>
        </authorList>
    </citation>
    <scope>NUCLEOTIDE SEQUENCE [LARGE SCALE GENOMIC DNA]</scope>
</reference>
<keyword evidence="7" id="KW-1133">Transmembrane helix</keyword>
<evidence type="ECO:0000256" key="4">
    <source>
        <dbReference type="ARBA" id="ARBA00022679"/>
    </source>
</evidence>
<dbReference type="GO" id="GO:0016758">
    <property type="term" value="F:hexosyltransferase activity"/>
    <property type="evidence" value="ECO:0007669"/>
    <property type="project" value="InterPro"/>
</dbReference>
<keyword evidence="9" id="KW-0472">Membrane</keyword>
<dbReference type="GO" id="GO:0000139">
    <property type="term" value="C:Golgi membrane"/>
    <property type="evidence" value="ECO:0007669"/>
    <property type="project" value="UniProtKB-SubCell"/>
</dbReference>
<dbReference type="InterPro" id="IPR002659">
    <property type="entry name" value="Glyco_trans_31"/>
</dbReference>
<evidence type="ECO:0000313" key="11">
    <source>
        <dbReference type="EMBL" id="VDN13287.1"/>
    </source>
</evidence>
<keyword evidence="4" id="KW-0808">Transferase</keyword>
<evidence type="ECO:0000256" key="3">
    <source>
        <dbReference type="ARBA" id="ARBA00022676"/>
    </source>
</evidence>
<dbReference type="OrthoDB" id="2139606at2759"/>
<evidence type="ECO:0000313" key="12">
    <source>
        <dbReference type="Proteomes" id="UP000281553"/>
    </source>
</evidence>
<keyword evidence="5" id="KW-0812">Transmembrane</keyword>
<keyword evidence="8 10" id="KW-0333">Golgi apparatus</keyword>
<sequence>MVVVYKSAIYNFEDRQKLRTEYAQLAEVSGNRIAIVFSVGLPRTSGGNTFHMNGFSIRLPERAGAVLRDWAGRREEALRRVHEEADVYDDLILGDYEDTYVNLTYKMITNYRWASAFCRGKADAFLFLDDDYRFR</sequence>
<keyword evidence="3 10" id="KW-0328">Glycosyltransferase</keyword>
<accession>A0A3P7LNQ9</accession>
<comment type="similarity">
    <text evidence="2 10">Belongs to the glycosyltransferase 31 family.</text>
</comment>
<evidence type="ECO:0000256" key="7">
    <source>
        <dbReference type="ARBA" id="ARBA00022989"/>
    </source>
</evidence>
<evidence type="ECO:0000256" key="5">
    <source>
        <dbReference type="ARBA" id="ARBA00022692"/>
    </source>
</evidence>
<keyword evidence="12" id="KW-1185">Reference proteome</keyword>
<evidence type="ECO:0000256" key="2">
    <source>
        <dbReference type="ARBA" id="ARBA00008661"/>
    </source>
</evidence>
<organism evidence="11 12">
    <name type="scientific">Dibothriocephalus latus</name>
    <name type="common">Fish tapeworm</name>
    <name type="synonym">Diphyllobothrium latum</name>
    <dbReference type="NCBI Taxonomy" id="60516"/>
    <lineage>
        <taxon>Eukaryota</taxon>
        <taxon>Metazoa</taxon>
        <taxon>Spiralia</taxon>
        <taxon>Lophotrochozoa</taxon>
        <taxon>Platyhelminthes</taxon>
        <taxon>Cestoda</taxon>
        <taxon>Eucestoda</taxon>
        <taxon>Diphyllobothriidea</taxon>
        <taxon>Diphyllobothriidae</taxon>
        <taxon>Dibothriocephalus</taxon>
    </lineage>
</organism>
<evidence type="ECO:0000256" key="9">
    <source>
        <dbReference type="ARBA" id="ARBA00023136"/>
    </source>
</evidence>
<dbReference type="PANTHER" id="PTHR11214:SF3">
    <property type="entry name" value="BETA-1,3-GALACTOSYLTRANSFERASE 6"/>
    <property type="match status" value="1"/>
</dbReference>
<dbReference type="EMBL" id="UYRU01056035">
    <property type="protein sequence ID" value="VDN13287.1"/>
    <property type="molecule type" value="Genomic_DNA"/>
</dbReference>
<dbReference type="PANTHER" id="PTHR11214">
    <property type="entry name" value="BETA-1,3-N-ACETYLGLUCOSAMINYLTRANSFERASE"/>
    <property type="match status" value="1"/>
</dbReference>